<evidence type="ECO:0000313" key="1">
    <source>
        <dbReference type="EMBL" id="PPR86394.1"/>
    </source>
</evidence>
<name>A0A2P5W5N0_GOSBA</name>
<organism evidence="1 2">
    <name type="scientific">Gossypium barbadense</name>
    <name type="common">Sea Island cotton</name>
    <name type="synonym">Hibiscus barbadensis</name>
    <dbReference type="NCBI Taxonomy" id="3634"/>
    <lineage>
        <taxon>Eukaryota</taxon>
        <taxon>Viridiplantae</taxon>
        <taxon>Streptophyta</taxon>
        <taxon>Embryophyta</taxon>
        <taxon>Tracheophyta</taxon>
        <taxon>Spermatophyta</taxon>
        <taxon>Magnoliopsida</taxon>
        <taxon>eudicotyledons</taxon>
        <taxon>Gunneridae</taxon>
        <taxon>Pentapetalae</taxon>
        <taxon>rosids</taxon>
        <taxon>malvids</taxon>
        <taxon>Malvales</taxon>
        <taxon>Malvaceae</taxon>
        <taxon>Malvoideae</taxon>
        <taxon>Gossypium</taxon>
    </lineage>
</organism>
<dbReference type="PANTHER" id="PTHR31286">
    <property type="entry name" value="GLYCINE-RICH CELL WALL STRUCTURAL PROTEIN 1.8-LIKE"/>
    <property type="match status" value="1"/>
</dbReference>
<evidence type="ECO:0008006" key="3">
    <source>
        <dbReference type="Google" id="ProtNLM"/>
    </source>
</evidence>
<dbReference type="InterPro" id="IPR040256">
    <property type="entry name" value="At4g02000-like"/>
</dbReference>
<dbReference type="Proteomes" id="UP000239757">
    <property type="component" value="Unassembled WGS sequence"/>
</dbReference>
<reference evidence="1 2" key="1">
    <citation type="submission" date="2015-01" db="EMBL/GenBank/DDBJ databases">
        <title>Genome of allotetraploid Gossypium barbadense reveals genomic plasticity and fiber elongation in cotton evolution.</title>
        <authorList>
            <person name="Chen X."/>
            <person name="Liu X."/>
            <person name="Zhao B."/>
            <person name="Zheng H."/>
            <person name="Hu Y."/>
            <person name="Lu G."/>
            <person name="Yang C."/>
            <person name="Chen J."/>
            <person name="Shan C."/>
            <person name="Zhang L."/>
            <person name="Zhou Y."/>
            <person name="Wang L."/>
            <person name="Guo W."/>
            <person name="Bai Y."/>
            <person name="Ruan J."/>
            <person name="Shangguan X."/>
            <person name="Mao Y."/>
            <person name="Jiang J."/>
            <person name="Zhu Y."/>
            <person name="Lei J."/>
            <person name="Kang H."/>
            <person name="Chen S."/>
            <person name="He X."/>
            <person name="Wang R."/>
            <person name="Wang Y."/>
            <person name="Chen J."/>
            <person name="Wang L."/>
            <person name="Yu S."/>
            <person name="Wang B."/>
            <person name="Wei J."/>
            <person name="Song S."/>
            <person name="Lu X."/>
            <person name="Gao Z."/>
            <person name="Gu W."/>
            <person name="Deng X."/>
            <person name="Ma D."/>
            <person name="Wang S."/>
            <person name="Liang W."/>
            <person name="Fang L."/>
            <person name="Cai C."/>
            <person name="Zhu X."/>
            <person name="Zhou B."/>
            <person name="Zhang Y."/>
            <person name="Chen Z."/>
            <person name="Xu S."/>
            <person name="Zhu R."/>
            <person name="Wang S."/>
            <person name="Zhang T."/>
            <person name="Zhao G."/>
        </authorList>
    </citation>
    <scope>NUCLEOTIDE SEQUENCE [LARGE SCALE GENOMIC DNA]</scope>
    <source>
        <strain evidence="2">cv. Xinhai21</strain>
        <tissue evidence="1">Leaf</tissue>
    </source>
</reference>
<gene>
    <name evidence="1" type="ORF">GOBAR_AA34300</name>
</gene>
<sequence>MGHQSLDYFPHSVCEGEIIVKPLDKAFEERTRRWQQSLVAQIIGKAPNFRDSLFIFQFSSANAYDWVLENGLWHIQNKPLILQSGSLKGLSYIASAIGSHWYMGRITASRSHLAFAKVCVKVPIDVLPVSALEKGKVIRVSHAPPVKKQVYFACFNNMFDILNVELPKVSDVFIDNPVVFGSMSNGSDLVDVDPGFVASLNGHVANATKMDTYGYLRPHRESVKGGLNNPNKLRKVLNRVKKLNVGILCLLETRVKEDKSVEIIYKYFRSWSITCNYREASNGRIWMLARQGISLTVLKVTD</sequence>
<accession>A0A2P5W5N0</accession>
<protein>
    <recommendedName>
        <fullName evidence="3">DUF4283 domain-containing protein</fullName>
    </recommendedName>
</protein>
<dbReference type="OrthoDB" id="997591at2759"/>
<dbReference type="AlphaFoldDB" id="A0A2P5W5N0"/>
<dbReference type="PANTHER" id="PTHR31286:SF165">
    <property type="entry name" value="DUF4283 DOMAIN-CONTAINING PROTEIN"/>
    <property type="match status" value="1"/>
</dbReference>
<dbReference type="EMBL" id="KZ669006">
    <property type="protein sequence ID" value="PPR86394.1"/>
    <property type="molecule type" value="Genomic_DNA"/>
</dbReference>
<evidence type="ECO:0000313" key="2">
    <source>
        <dbReference type="Proteomes" id="UP000239757"/>
    </source>
</evidence>
<proteinExistence type="predicted"/>